<dbReference type="PROSITE" id="PS00079">
    <property type="entry name" value="MULTICOPPER_OXIDASE1"/>
    <property type="match status" value="2"/>
</dbReference>
<comment type="subcellular location">
    <subcellularLocation>
        <location evidence="3">Secreted</location>
    </subcellularLocation>
</comment>
<dbReference type="Pfam" id="PF07731">
    <property type="entry name" value="Cu-oxidase_2"/>
    <property type="match status" value="1"/>
</dbReference>
<evidence type="ECO:0000256" key="10">
    <source>
        <dbReference type="ARBA" id="ARBA00023157"/>
    </source>
</evidence>
<sequence>MELFWRYTLVLALVLLLLRSLPLDLAVRRLQSLIFPSYEVSRFHLAPSRHSLRPATVKVFNFTLTDEVLSPNGVSKRVFTINGLFPGPTIEVRSGDLLVVNVYNRLSEATSLHWHGIRHQPGQNSQDGASGVTQCPIPAGSNYTYRIQISQEQSGTFWYHSHHSTHRADGLFGALVIHPPIQEEHRDELRGLRYYRRDTKSSEVWDQIMLIGDWYHRQASEVQDWFQSRRSHGNEPVPDAILNNGQQAFNCSKSVAKVICDPKKGRTPAFMLHPQHRNIIRFINTGSVAEIHLSLDSHLLHVVEADGTLVQPVVVKELTIAPGQRYVVEVIYTGDAPNTSQNFWLRQRVNFQDFKYPNPALDLESKSIITYGYRADSSLPSSPRWPSIKEDERLNALTLRPLDPSAHILPPADDVVMMYITTMIRGSTGNKPFSYVNQTTWKPNLTNPVLARIDVASSLKELIVPVRTTNTSTAKSEVVLDIIVNNLEDGPHPLHLHGHHFWPLYTYEAPMGAGSYKWDRPPALPIVAPALRDTFVVPAKGHAIFRVKFDTPGAWLFHCHVLVHLQSGMGLIFDVLNDLISTEDRTKAADSCLAL</sequence>
<evidence type="ECO:0000313" key="16">
    <source>
        <dbReference type="Proteomes" id="UP000772434"/>
    </source>
</evidence>
<keyword evidence="11" id="KW-0325">Glycoprotein</keyword>
<feature type="domain" description="Plastocyanin-like" evidence="12">
    <location>
        <begin position="208"/>
        <end position="352"/>
    </location>
</feature>
<name>A0A9P5PE94_9AGAR</name>
<dbReference type="AlphaFoldDB" id="A0A9P5PE94"/>
<evidence type="ECO:0000256" key="8">
    <source>
        <dbReference type="ARBA" id="ARBA00023002"/>
    </source>
</evidence>
<dbReference type="Gene3D" id="2.60.40.420">
    <property type="entry name" value="Cupredoxins - blue copper proteins"/>
    <property type="match status" value="3"/>
</dbReference>
<dbReference type="GO" id="GO:0005576">
    <property type="term" value="C:extracellular region"/>
    <property type="evidence" value="ECO:0007669"/>
    <property type="project" value="UniProtKB-SubCell"/>
</dbReference>
<dbReference type="PANTHER" id="PTHR11709">
    <property type="entry name" value="MULTI-COPPER OXIDASE"/>
    <property type="match status" value="1"/>
</dbReference>
<keyword evidence="8" id="KW-0560">Oxidoreductase</keyword>
<evidence type="ECO:0000256" key="1">
    <source>
        <dbReference type="ARBA" id="ARBA00000349"/>
    </source>
</evidence>
<feature type="domain" description="Plastocyanin-like" evidence="14">
    <location>
        <begin position="68"/>
        <end position="180"/>
    </location>
</feature>
<keyword evidence="7" id="KW-0479">Metal-binding</keyword>
<dbReference type="InterPro" id="IPR001117">
    <property type="entry name" value="Cu-oxidase_2nd"/>
</dbReference>
<dbReference type="InterPro" id="IPR008972">
    <property type="entry name" value="Cupredoxin"/>
</dbReference>
<evidence type="ECO:0000256" key="2">
    <source>
        <dbReference type="ARBA" id="ARBA00001935"/>
    </source>
</evidence>
<accession>A0A9P5PE94</accession>
<keyword evidence="10" id="KW-1015">Disulfide bond</keyword>
<organism evidence="15 16">
    <name type="scientific">Rhodocollybia butyracea</name>
    <dbReference type="NCBI Taxonomy" id="206335"/>
    <lineage>
        <taxon>Eukaryota</taxon>
        <taxon>Fungi</taxon>
        <taxon>Dikarya</taxon>
        <taxon>Basidiomycota</taxon>
        <taxon>Agaricomycotina</taxon>
        <taxon>Agaricomycetes</taxon>
        <taxon>Agaricomycetidae</taxon>
        <taxon>Agaricales</taxon>
        <taxon>Marasmiineae</taxon>
        <taxon>Omphalotaceae</taxon>
        <taxon>Rhodocollybia</taxon>
    </lineage>
</organism>
<comment type="similarity">
    <text evidence="4">Belongs to the multicopper oxidase family.</text>
</comment>
<keyword evidence="9" id="KW-0186">Copper</keyword>
<evidence type="ECO:0000259" key="13">
    <source>
        <dbReference type="Pfam" id="PF07731"/>
    </source>
</evidence>
<evidence type="ECO:0000256" key="5">
    <source>
        <dbReference type="ARBA" id="ARBA00012297"/>
    </source>
</evidence>
<dbReference type="Pfam" id="PF00394">
    <property type="entry name" value="Cu-oxidase"/>
    <property type="match status" value="1"/>
</dbReference>
<dbReference type="EC" id="1.10.3.2" evidence="5"/>
<evidence type="ECO:0000256" key="4">
    <source>
        <dbReference type="ARBA" id="ARBA00010609"/>
    </source>
</evidence>
<comment type="cofactor">
    <cofactor evidence="2">
        <name>Cu cation</name>
        <dbReference type="ChEBI" id="CHEBI:23378"/>
    </cofactor>
</comment>
<dbReference type="Proteomes" id="UP000772434">
    <property type="component" value="Unassembled WGS sequence"/>
</dbReference>
<evidence type="ECO:0000256" key="3">
    <source>
        <dbReference type="ARBA" id="ARBA00004613"/>
    </source>
</evidence>
<dbReference type="SUPFAM" id="SSF49503">
    <property type="entry name" value="Cupredoxins"/>
    <property type="match status" value="3"/>
</dbReference>
<dbReference type="InterPro" id="IPR011707">
    <property type="entry name" value="Cu-oxidase-like_N"/>
</dbReference>
<evidence type="ECO:0000256" key="7">
    <source>
        <dbReference type="ARBA" id="ARBA00022723"/>
    </source>
</evidence>
<comment type="catalytic activity">
    <reaction evidence="1">
        <text>4 hydroquinone + O2 = 4 benzosemiquinone + 2 H2O</text>
        <dbReference type="Rhea" id="RHEA:11276"/>
        <dbReference type="ChEBI" id="CHEBI:15377"/>
        <dbReference type="ChEBI" id="CHEBI:15379"/>
        <dbReference type="ChEBI" id="CHEBI:17594"/>
        <dbReference type="ChEBI" id="CHEBI:17977"/>
        <dbReference type="EC" id="1.10.3.2"/>
    </reaction>
</comment>
<comment type="caution">
    <text evidence="15">The sequence shown here is derived from an EMBL/GenBank/DDBJ whole genome shotgun (WGS) entry which is preliminary data.</text>
</comment>
<dbReference type="OrthoDB" id="2121828at2759"/>
<proteinExistence type="inferred from homology"/>
<evidence type="ECO:0000259" key="14">
    <source>
        <dbReference type="Pfam" id="PF07732"/>
    </source>
</evidence>
<dbReference type="InterPro" id="IPR002355">
    <property type="entry name" value="Cu_oxidase_Cu_BS"/>
</dbReference>
<evidence type="ECO:0000313" key="15">
    <source>
        <dbReference type="EMBL" id="KAF9061721.1"/>
    </source>
</evidence>
<dbReference type="GO" id="GO:0005507">
    <property type="term" value="F:copper ion binding"/>
    <property type="evidence" value="ECO:0007669"/>
    <property type="project" value="InterPro"/>
</dbReference>
<evidence type="ECO:0000256" key="11">
    <source>
        <dbReference type="ARBA" id="ARBA00023180"/>
    </source>
</evidence>
<dbReference type="GO" id="GO:0052716">
    <property type="term" value="F:hydroquinone:oxygen oxidoreductase activity"/>
    <property type="evidence" value="ECO:0007669"/>
    <property type="project" value="UniProtKB-EC"/>
</dbReference>
<feature type="domain" description="Plastocyanin-like" evidence="13">
    <location>
        <begin position="467"/>
        <end position="576"/>
    </location>
</feature>
<dbReference type="PROSITE" id="PS00080">
    <property type="entry name" value="MULTICOPPER_OXIDASE2"/>
    <property type="match status" value="1"/>
</dbReference>
<evidence type="ECO:0000256" key="9">
    <source>
        <dbReference type="ARBA" id="ARBA00023008"/>
    </source>
</evidence>
<keyword evidence="6" id="KW-0964">Secreted</keyword>
<dbReference type="PANTHER" id="PTHR11709:SF394">
    <property type="entry name" value="FI03373P-RELATED"/>
    <property type="match status" value="1"/>
</dbReference>
<keyword evidence="16" id="KW-1185">Reference proteome</keyword>
<protein>
    <recommendedName>
        <fullName evidence="5">laccase</fullName>
        <ecNumber evidence="5">1.10.3.2</ecNumber>
    </recommendedName>
</protein>
<dbReference type="Pfam" id="PF07732">
    <property type="entry name" value="Cu-oxidase_3"/>
    <property type="match status" value="1"/>
</dbReference>
<dbReference type="InterPro" id="IPR011706">
    <property type="entry name" value="Cu-oxidase_C"/>
</dbReference>
<dbReference type="InterPro" id="IPR045087">
    <property type="entry name" value="Cu-oxidase_fam"/>
</dbReference>
<reference evidence="15" key="1">
    <citation type="submission" date="2020-11" db="EMBL/GenBank/DDBJ databases">
        <authorList>
            <consortium name="DOE Joint Genome Institute"/>
            <person name="Ahrendt S."/>
            <person name="Riley R."/>
            <person name="Andreopoulos W."/>
            <person name="Labutti K."/>
            <person name="Pangilinan J."/>
            <person name="Ruiz-Duenas F.J."/>
            <person name="Barrasa J.M."/>
            <person name="Sanchez-Garcia M."/>
            <person name="Camarero S."/>
            <person name="Miyauchi S."/>
            <person name="Serrano A."/>
            <person name="Linde D."/>
            <person name="Babiker R."/>
            <person name="Drula E."/>
            <person name="Ayuso-Fernandez I."/>
            <person name="Pacheco R."/>
            <person name="Padilla G."/>
            <person name="Ferreira P."/>
            <person name="Barriuso J."/>
            <person name="Kellner H."/>
            <person name="Castanera R."/>
            <person name="Alfaro M."/>
            <person name="Ramirez L."/>
            <person name="Pisabarro A.G."/>
            <person name="Kuo A."/>
            <person name="Tritt A."/>
            <person name="Lipzen A."/>
            <person name="He G."/>
            <person name="Yan M."/>
            <person name="Ng V."/>
            <person name="Cullen D."/>
            <person name="Martin F."/>
            <person name="Rosso M.-N."/>
            <person name="Henrissat B."/>
            <person name="Hibbett D."/>
            <person name="Martinez A.T."/>
            <person name="Grigoriev I.V."/>
        </authorList>
    </citation>
    <scope>NUCLEOTIDE SEQUENCE</scope>
    <source>
        <strain evidence="15">AH 40177</strain>
    </source>
</reference>
<dbReference type="InterPro" id="IPR033138">
    <property type="entry name" value="Cu_oxidase_CS"/>
</dbReference>
<dbReference type="EMBL" id="JADNRY010000192">
    <property type="protein sequence ID" value="KAF9061721.1"/>
    <property type="molecule type" value="Genomic_DNA"/>
</dbReference>
<gene>
    <name evidence="15" type="ORF">BDP27DRAFT_1337672</name>
</gene>
<evidence type="ECO:0000259" key="12">
    <source>
        <dbReference type="Pfam" id="PF00394"/>
    </source>
</evidence>
<evidence type="ECO:0000256" key="6">
    <source>
        <dbReference type="ARBA" id="ARBA00022525"/>
    </source>
</evidence>